<dbReference type="EnsemblMetazoa" id="AALFPA23_015925.R23188">
    <property type="protein sequence ID" value="AALFPA23_015925.P23188"/>
    <property type="gene ID" value="AALFPA23_015925"/>
</dbReference>
<dbReference type="GeneID" id="134288908"/>
<reference evidence="3" key="1">
    <citation type="journal article" date="2015" name="Proc. Natl. Acad. Sci. U.S.A.">
        <title>Genome sequence of the Asian Tiger mosquito, Aedes albopictus, reveals insights into its biology, genetics, and evolution.</title>
        <authorList>
            <person name="Chen X.G."/>
            <person name="Jiang X."/>
            <person name="Gu J."/>
            <person name="Xu M."/>
            <person name="Wu Y."/>
            <person name="Deng Y."/>
            <person name="Zhang C."/>
            <person name="Bonizzoni M."/>
            <person name="Dermauw W."/>
            <person name="Vontas J."/>
            <person name="Armbruster P."/>
            <person name="Huang X."/>
            <person name="Yang Y."/>
            <person name="Zhang H."/>
            <person name="He W."/>
            <person name="Peng H."/>
            <person name="Liu Y."/>
            <person name="Wu K."/>
            <person name="Chen J."/>
            <person name="Lirakis M."/>
            <person name="Topalis P."/>
            <person name="Van Leeuwen T."/>
            <person name="Hall A.B."/>
            <person name="Jiang X."/>
            <person name="Thorpe C."/>
            <person name="Mueller R.L."/>
            <person name="Sun C."/>
            <person name="Waterhouse R.M."/>
            <person name="Yan G."/>
            <person name="Tu Z.J."/>
            <person name="Fang X."/>
            <person name="James A.A."/>
        </authorList>
    </citation>
    <scope>NUCLEOTIDE SEQUENCE [LARGE SCALE GENOMIC DNA]</scope>
    <source>
        <strain evidence="3">Foshan</strain>
    </source>
</reference>
<reference evidence="2" key="2">
    <citation type="submission" date="2025-05" db="UniProtKB">
        <authorList>
            <consortium name="EnsemblMetazoa"/>
        </authorList>
    </citation>
    <scope>IDENTIFICATION</scope>
    <source>
        <strain evidence="2">Foshan</strain>
    </source>
</reference>
<organism evidence="2 3">
    <name type="scientific">Aedes albopictus</name>
    <name type="common">Asian tiger mosquito</name>
    <name type="synonym">Stegomyia albopicta</name>
    <dbReference type="NCBI Taxonomy" id="7160"/>
    <lineage>
        <taxon>Eukaryota</taxon>
        <taxon>Metazoa</taxon>
        <taxon>Ecdysozoa</taxon>
        <taxon>Arthropoda</taxon>
        <taxon>Hexapoda</taxon>
        <taxon>Insecta</taxon>
        <taxon>Pterygota</taxon>
        <taxon>Neoptera</taxon>
        <taxon>Endopterygota</taxon>
        <taxon>Diptera</taxon>
        <taxon>Nematocera</taxon>
        <taxon>Culicoidea</taxon>
        <taxon>Culicidae</taxon>
        <taxon>Culicinae</taxon>
        <taxon>Aedini</taxon>
        <taxon>Aedes</taxon>
        <taxon>Stegomyia</taxon>
    </lineage>
</organism>
<dbReference type="Proteomes" id="UP000069940">
    <property type="component" value="Unassembled WGS sequence"/>
</dbReference>
<protein>
    <recommendedName>
        <fullName evidence="1">RNase H type-1 domain-containing protein</fullName>
    </recommendedName>
</protein>
<keyword evidence="3" id="KW-1185">Reference proteome</keyword>
<dbReference type="InterPro" id="IPR002156">
    <property type="entry name" value="RNaseH_domain"/>
</dbReference>
<evidence type="ECO:0000313" key="3">
    <source>
        <dbReference type="Proteomes" id="UP000069940"/>
    </source>
</evidence>
<evidence type="ECO:0000259" key="1">
    <source>
        <dbReference type="PROSITE" id="PS50879"/>
    </source>
</evidence>
<proteinExistence type="predicted"/>
<dbReference type="InterPro" id="IPR036397">
    <property type="entry name" value="RNaseH_sf"/>
</dbReference>
<dbReference type="Pfam" id="PF00075">
    <property type="entry name" value="RNase_H"/>
    <property type="match status" value="1"/>
</dbReference>
<evidence type="ECO:0000313" key="2">
    <source>
        <dbReference type="EnsemblMetazoa" id="AALFPA23_015925.P23188"/>
    </source>
</evidence>
<dbReference type="InterPro" id="IPR012337">
    <property type="entry name" value="RNaseH-like_sf"/>
</dbReference>
<dbReference type="Gene3D" id="3.30.420.10">
    <property type="entry name" value="Ribonuclease H-like superfamily/Ribonuclease H"/>
    <property type="match status" value="1"/>
</dbReference>
<sequence>MSGVFEAMPRGIYLKVYADDITLIVIGVHPKAIRKKAQAAKTAVGKWAAKAGFDISAAKSTRLHICASNHQPPRKPITINQEVIPTRKTLDRHLTLQAHFDLVKKSCENRLKLLRNISGRTTRCDRSTHLRVANAVIGSRLTYGIDFTCRAQDQLIKALPPMHNRAIRTISGLLPSTPANAACAEAGVLPFRHKVALTTCNRKYPGQRTRLLPCRASQRHASPGGRSPPARAKKLAYFLERLRSRYHDWAIRYTDGSKLGDRVGVGVHGTEPEQHYRIPPGCSVFSAEAAGIFQATIAPRDRAALIITDSNSAIFAIENPKSKHPFIQGIQAALDSAEHRTVLMWVLGHCGIQGNERADILADIGRNSPFLTPKIPADDAEKMDQGHHLAIRVQRVEAGPNPVFFRKANPTARPGEDLPNRRDQTVLSRLRTGHTRASHNIVANNSGFRRQCEICSAQYSVEHFLCVCPALEHIRQIHQITDIPSSLANDKVRKRQLFFLSTTYPHRILNVWMLLQQVQKCAWLVASLDEQGSAACYAAASWKGKT</sequence>
<feature type="domain" description="RNase H type-1" evidence="1">
    <location>
        <begin position="246"/>
        <end position="367"/>
    </location>
</feature>
<dbReference type="SUPFAM" id="SSF53098">
    <property type="entry name" value="Ribonuclease H-like"/>
    <property type="match status" value="1"/>
</dbReference>
<name>A0ABM1Z7X9_AEDAL</name>
<dbReference type="RefSeq" id="XP_062710824.1">
    <property type="nucleotide sequence ID" value="XM_062854840.1"/>
</dbReference>
<accession>A0ABM1Z7X9</accession>
<dbReference type="PROSITE" id="PS50879">
    <property type="entry name" value="RNASE_H_1"/>
    <property type="match status" value="1"/>
</dbReference>
<dbReference type="CDD" id="cd09276">
    <property type="entry name" value="Rnase_HI_RT_non_LTR"/>
    <property type="match status" value="1"/>
</dbReference>